<feature type="transmembrane region" description="Helical" evidence="6">
    <location>
        <begin position="33"/>
        <end position="51"/>
    </location>
</feature>
<dbReference type="EMBL" id="JAOQNS010000002">
    <property type="protein sequence ID" value="MCW2306514.1"/>
    <property type="molecule type" value="Genomic_DNA"/>
</dbReference>
<keyword evidence="5 6" id="KW-0472">Membrane</keyword>
<evidence type="ECO:0000256" key="1">
    <source>
        <dbReference type="ARBA" id="ARBA00004651"/>
    </source>
</evidence>
<evidence type="ECO:0000256" key="4">
    <source>
        <dbReference type="ARBA" id="ARBA00022989"/>
    </source>
</evidence>
<evidence type="ECO:0000256" key="5">
    <source>
        <dbReference type="ARBA" id="ARBA00023136"/>
    </source>
</evidence>
<evidence type="ECO:0000313" key="8">
    <source>
        <dbReference type="EMBL" id="MCW2306514.1"/>
    </source>
</evidence>
<dbReference type="InterPro" id="IPR052218">
    <property type="entry name" value="Preflagellin_Peptidase"/>
</dbReference>
<dbReference type="Gene3D" id="1.20.120.1220">
    <property type="match status" value="1"/>
</dbReference>
<evidence type="ECO:0000256" key="6">
    <source>
        <dbReference type="SAM" id="Phobius"/>
    </source>
</evidence>
<dbReference type="RefSeq" id="WP_264600181.1">
    <property type="nucleotide sequence ID" value="NZ_JAOQNS010000002.1"/>
</dbReference>
<evidence type="ECO:0000256" key="3">
    <source>
        <dbReference type="ARBA" id="ARBA00022692"/>
    </source>
</evidence>
<keyword evidence="8" id="KW-0378">Hydrolase</keyword>
<gene>
    <name evidence="8" type="ORF">M2319_000833</name>
</gene>
<dbReference type="PANTHER" id="PTHR36506">
    <property type="entry name" value="PREFLAGELLIN PEPTIDASE"/>
    <property type="match status" value="1"/>
</dbReference>
<dbReference type="PANTHER" id="PTHR36506:SF1">
    <property type="entry name" value="PREFLAGELLIN PEPTIDASE"/>
    <property type="match status" value="1"/>
</dbReference>
<proteinExistence type="predicted"/>
<keyword evidence="2" id="KW-1003">Cell membrane</keyword>
<keyword evidence="4 6" id="KW-1133">Transmembrane helix</keyword>
<evidence type="ECO:0000256" key="2">
    <source>
        <dbReference type="ARBA" id="ARBA00022475"/>
    </source>
</evidence>
<evidence type="ECO:0000259" key="7">
    <source>
        <dbReference type="Pfam" id="PF01478"/>
    </source>
</evidence>
<feature type="domain" description="Prepilin type IV endopeptidase peptidase" evidence="7">
    <location>
        <begin position="15"/>
        <end position="117"/>
    </location>
</feature>
<dbReference type="Pfam" id="PF01478">
    <property type="entry name" value="Peptidase_A24"/>
    <property type="match status" value="1"/>
</dbReference>
<feature type="transmembrane region" description="Helical" evidence="6">
    <location>
        <begin position="63"/>
        <end position="83"/>
    </location>
</feature>
<comment type="subcellular location">
    <subcellularLocation>
        <location evidence="1">Cell membrane</location>
        <topology evidence="1">Multi-pass membrane protein</topology>
    </subcellularLocation>
</comment>
<dbReference type="GO" id="GO:0004190">
    <property type="term" value="F:aspartic-type endopeptidase activity"/>
    <property type="evidence" value="ECO:0007669"/>
    <property type="project" value="UniProtKB-EC"/>
</dbReference>
<sequence length="173" mass="18129">MFSDIGFLGLVLLVFFPAAMAFAASSDLFTMKISNWVSLALAGGFFALAPFAGFDLQLFGQHLAVSALVLAIGFACFSVGWMGGADAKIAAAVALWFGWPATFEFLLVASIIGGGLTLALLSFRHVPLPAAVSGQDWLKRLHNAGNGAPFGIALAASALLIYPNTFWMAAIVR</sequence>
<feature type="transmembrane region" description="Helical" evidence="6">
    <location>
        <begin position="144"/>
        <end position="163"/>
    </location>
</feature>
<dbReference type="Proteomes" id="UP001209755">
    <property type="component" value="Unassembled WGS sequence"/>
</dbReference>
<feature type="transmembrane region" description="Helical" evidence="6">
    <location>
        <begin position="103"/>
        <end position="123"/>
    </location>
</feature>
<name>A0ABT3H807_9HYPH</name>
<protein>
    <submittedName>
        <fullName evidence="8">Prepilin peptidase CpaA</fullName>
        <ecNumber evidence="8">3.4.23.43</ecNumber>
    </submittedName>
</protein>
<organism evidence="8 9">
    <name type="scientific">Rhodobium gokarnense</name>
    <dbReference type="NCBI Taxonomy" id="364296"/>
    <lineage>
        <taxon>Bacteria</taxon>
        <taxon>Pseudomonadati</taxon>
        <taxon>Pseudomonadota</taxon>
        <taxon>Alphaproteobacteria</taxon>
        <taxon>Hyphomicrobiales</taxon>
        <taxon>Rhodobiaceae</taxon>
        <taxon>Rhodobium</taxon>
    </lineage>
</organism>
<comment type="caution">
    <text evidence="8">The sequence shown here is derived from an EMBL/GenBank/DDBJ whole genome shotgun (WGS) entry which is preliminary data.</text>
</comment>
<reference evidence="9" key="1">
    <citation type="submission" date="2023-07" db="EMBL/GenBank/DDBJ databases">
        <title>Genome sequencing of Purple Non-Sulfur Bacteria from various extreme environments.</title>
        <authorList>
            <person name="Mayer M."/>
        </authorList>
    </citation>
    <scope>NUCLEOTIDE SEQUENCE [LARGE SCALE GENOMIC DNA]</scope>
    <source>
        <strain evidence="9">DSM 17935</strain>
    </source>
</reference>
<dbReference type="InterPro" id="IPR000045">
    <property type="entry name" value="Prepilin_IV_endopep_pep"/>
</dbReference>
<keyword evidence="9" id="KW-1185">Reference proteome</keyword>
<evidence type="ECO:0000313" key="9">
    <source>
        <dbReference type="Proteomes" id="UP001209755"/>
    </source>
</evidence>
<keyword evidence="3 6" id="KW-0812">Transmembrane</keyword>
<accession>A0ABT3H807</accession>
<dbReference type="EC" id="3.4.23.43" evidence="8"/>